<dbReference type="SUPFAM" id="SSF48452">
    <property type="entry name" value="TPR-like"/>
    <property type="match status" value="1"/>
</dbReference>
<feature type="domain" description="F-box" evidence="3">
    <location>
        <begin position="145"/>
        <end position="194"/>
    </location>
</feature>
<dbReference type="PROSITE" id="PS50005">
    <property type="entry name" value="TPR"/>
    <property type="match status" value="1"/>
</dbReference>
<dbReference type="Pfam" id="PF19270">
    <property type="entry name" value="FBO_C"/>
    <property type="match status" value="1"/>
</dbReference>
<proteinExistence type="predicted"/>
<dbReference type="InterPro" id="IPR001810">
    <property type="entry name" value="F-box_dom"/>
</dbReference>
<evidence type="ECO:0000256" key="1">
    <source>
        <dbReference type="ARBA" id="ARBA00022786"/>
    </source>
</evidence>
<dbReference type="EMBL" id="JADGJW010000054">
    <property type="protein sequence ID" value="KAJ3225735.1"/>
    <property type="molecule type" value="Genomic_DNA"/>
</dbReference>
<dbReference type="PROSITE" id="PS50181">
    <property type="entry name" value="FBOX"/>
    <property type="match status" value="1"/>
</dbReference>
<gene>
    <name evidence="4" type="ORF">HK099_006348</name>
</gene>
<dbReference type="PANTHER" id="PTHR12874:SF9">
    <property type="entry name" value="F-BOX ONLY PROTEIN 48"/>
    <property type="match status" value="1"/>
</dbReference>
<dbReference type="AlphaFoldDB" id="A0AAD5U7F7"/>
<sequence length="568" mass="65520">MQSIPSEISNEILSEFRLMWVSELSEKNNKLKTQFPDCKDDSGIGNAYQNVTPAEKEKALKLYKLGADNEYEGNLSSAIAEYRKALKIDPSVEETYRNYILKFNAIEKARKEKELQKKILHQATKELNQTGNVKSSKKQSDNICNVDFILFPNEIISNILKFVLIQDFSAFESLSSVNKHFNSLVHEQSMFRWLSEHVHSYFNNVTNKDFRIYNNCWKNVLLTKPRIRFNGCYISRLNYFRHGFNEALFNQPIHIISYFRYIRFFKNNSCLFFTTTLEPKKVVTDILNNNNLITILKELSDLYNLNLMSLNKKSYKKMEKDLLKELNRELAVSSGTSSGQVGNLLFGSWEFKIIEVDGKEEGNLSLNLLDFVRLETKFFLSLSIGSSRRRNLDKLNWINYHIETNGNNSEIPLNSLTKSKMLADIIHEEFMDDSLDVLDDSDNLETRVSELEEKNALFEEKKALGEIAFGFESWVSKALVETQLPSDYEFDIRDLLDTFASMKEPRLVDCHQVDTDILQTKDGLIKLIEKYLKNGKAQSFGKAILNALCSDGINSEKNIICLASGIYE</sequence>
<dbReference type="GO" id="GO:0031146">
    <property type="term" value="P:SCF-dependent proteasomal ubiquitin-dependent protein catabolic process"/>
    <property type="evidence" value="ECO:0007669"/>
    <property type="project" value="TreeGrafter"/>
</dbReference>
<dbReference type="GO" id="GO:0005737">
    <property type="term" value="C:cytoplasm"/>
    <property type="evidence" value="ECO:0007669"/>
    <property type="project" value="TreeGrafter"/>
</dbReference>
<keyword evidence="2" id="KW-0802">TPR repeat</keyword>
<evidence type="ECO:0000313" key="4">
    <source>
        <dbReference type="EMBL" id="KAJ3225735.1"/>
    </source>
</evidence>
<evidence type="ECO:0000256" key="2">
    <source>
        <dbReference type="PROSITE-ProRule" id="PRU00339"/>
    </source>
</evidence>
<accession>A0AAD5U7F7</accession>
<name>A0AAD5U7F7_9FUNG</name>
<dbReference type="Gene3D" id="1.25.40.10">
    <property type="entry name" value="Tetratricopeptide repeat domain"/>
    <property type="match status" value="1"/>
</dbReference>
<keyword evidence="5" id="KW-1185">Reference proteome</keyword>
<dbReference type="InterPro" id="IPR045464">
    <property type="entry name" value="Hrt3/FBXO9_C"/>
</dbReference>
<evidence type="ECO:0000259" key="3">
    <source>
        <dbReference type="PROSITE" id="PS50181"/>
    </source>
</evidence>
<dbReference type="InterPro" id="IPR019734">
    <property type="entry name" value="TPR_rpt"/>
</dbReference>
<protein>
    <recommendedName>
        <fullName evidence="3">F-box domain-containing protein</fullName>
    </recommendedName>
</protein>
<dbReference type="InterPro" id="IPR011990">
    <property type="entry name" value="TPR-like_helical_dom_sf"/>
</dbReference>
<dbReference type="GO" id="GO:0019005">
    <property type="term" value="C:SCF ubiquitin ligase complex"/>
    <property type="evidence" value="ECO:0007669"/>
    <property type="project" value="TreeGrafter"/>
</dbReference>
<evidence type="ECO:0000313" key="5">
    <source>
        <dbReference type="Proteomes" id="UP001211065"/>
    </source>
</evidence>
<dbReference type="PANTHER" id="PTHR12874">
    <property type="entry name" value="F-BOX ONLY PROTEIN 48-RELATED"/>
    <property type="match status" value="1"/>
</dbReference>
<dbReference type="Proteomes" id="UP001211065">
    <property type="component" value="Unassembled WGS sequence"/>
</dbReference>
<reference evidence="4" key="1">
    <citation type="submission" date="2020-05" db="EMBL/GenBank/DDBJ databases">
        <title>Phylogenomic resolution of chytrid fungi.</title>
        <authorList>
            <person name="Stajich J.E."/>
            <person name="Amses K."/>
            <person name="Simmons R."/>
            <person name="Seto K."/>
            <person name="Myers J."/>
            <person name="Bonds A."/>
            <person name="Quandt C.A."/>
            <person name="Barry K."/>
            <person name="Liu P."/>
            <person name="Grigoriev I."/>
            <person name="Longcore J.E."/>
            <person name="James T.Y."/>
        </authorList>
    </citation>
    <scope>NUCLEOTIDE SEQUENCE</scope>
    <source>
        <strain evidence="4">JEL0476</strain>
    </source>
</reference>
<organism evidence="4 5">
    <name type="scientific">Clydaea vesicula</name>
    <dbReference type="NCBI Taxonomy" id="447962"/>
    <lineage>
        <taxon>Eukaryota</taxon>
        <taxon>Fungi</taxon>
        <taxon>Fungi incertae sedis</taxon>
        <taxon>Chytridiomycota</taxon>
        <taxon>Chytridiomycota incertae sedis</taxon>
        <taxon>Chytridiomycetes</taxon>
        <taxon>Lobulomycetales</taxon>
        <taxon>Lobulomycetaceae</taxon>
        <taxon>Clydaea</taxon>
    </lineage>
</organism>
<feature type="repeat" description="TPR" evidence="2">
    <location>
        <begin position="59"/>
        <end position="92"/>
    </location>
</feature>
<comment type="caution">
    <text evidence="4">The sequence shown here is derived from an EMBL/GenBank/DDBJ whole genome shotgun (WGS) entry which is preliminary data.</text>
</comment>
<keyword evidence="1" id="KW-0833">Ubl conjugation pathway</keyword>